<dbReference type="SUPFAM" id="SSF51735">
    <property type="entry name" value="NAD(P)-binding Rossmann-fold domains"/>
    <property type="match status" value="1"/>
</dbReference>
<evidence type="ECO:0000256" key="8">
    <source>
        <dbReference type="ARBA" id="ARBA00038964"/>
    </source>
</evidence>
<evidence type="ECO:0000256" key="3">
    <source>
        <dbReference type="ARBA" id="ARBA00007686"/>
    </source>
</evidence>
<dbReference type="InterPro" id="IPR012302">
    <property type="entry name" value="Malic_NAD-bd"/>
</dbReference>
<feature type="binding site" evidence="13">
    <location>
        <position position="137"/>
    </location>
    <ligand>
        <name>a divalent metal cation</name>
        <dbReference type="ChEBI" id="CHEBI:60240"/>
    </ligand>
</feature>
<dbReference type="InterPro" id="IPR051674">
    <property type="entry name" value="Malate_Decarboxylase"/>
</dbReference>
<accession>A0A1H4AXH5</accession>
<dbReference type="InterPro" id="IPR045213">
    <property type="entry name" value="Malic_NAD-bd_bact_type"/>
</dbReference>
<dbReference type="SMART" id="SM00919">
    <property type="entry name" value="Malic_M"/>
    <property type="match status" value="1"/>
</dbReference>
<dbReference type="SMART" id="SM01274">
    <property type="entry name" value="malic"/>
    <property type="match status" value="1"/>
</dbReference>
<dbReference type="Gene3D" id="3.40.50.720">
    <property type="entry name" value="NAD(P)-binding Rossmann-like Domain"/>
    <property type="match status" value="1"/>
</dbReference>
<dbReference type="STRING" id="525918.SAMN05660964_01515"/>
<keyword evidence="6" id="KW-0560">Oxidoreductase</keyword>
<evidence type="ECO:0000256" key="9">
    <source>
        <dbReference type="ARBA" id="ARBA00040273"/>
    </source>
</evidence>
<evidence type="ECO:0000259" key="15">
    <source>
        <dbReference type="SMART" id="SM00919"/>
    </source>
</evidence>
<dbReference type="Proteomes" id="UP000199397">
    <property type="component" value="Unassembled WGS sequence"/>
</dbReference>
<dbReference type="GO" id="GO:0051287">
    <property type="term" value="F:NAD binding"/>
    <property type="evidence" value="ECO:0007669"/>
    <property type="project" value="InterPro"/>
</dbReference>
<dbReference type="GO" id="GO:0004473">
    <property type="term" value="F:malate dehydrogenase (decarboxylating) (NADP+) activity"/>
    <property type="evidence" value="ECO:0007669"/>
    <property type="project" value="UniProtKB-EC"/>
</dbReference>
<dbReference type="SUPFAM" id="SSF53223">
    <property type="entry name" value="Aminoacid dehydrogenase-like, N-terminal domain"/>
    <property type="match status" value="1"/>
</dbReference>
<evidence type="ECO:0000256" key="13">
    <source>
        <dbReference type="PIRSR" id="PIRSR036684-2"/>
    </source>
</evidence>
<evidence type="ECO:0000256" key="11">
    <source>
        <dbReference type="ARBA" id="ARBA00051384"/>
    </source>
</evidence>
<comment type="similarity">
    <text evidence="4">In the C-terminal section; belongs to the phosphate acetyltransferase and butyryltransferase family.</text>
</comment>
<dbReference type="PANTHER" id="PTHR43237">
    <property type="entry name" value="NADP-DEPENDENT MALIC ENZYME"/>
    <property type="match status" value="1"/>
</dbReference>
<dbReference type="InterPro" id="IPR002505">
    <property type="entry name" value="PTA_PTB"/>
</dbReference>
<evidence type="ECO:0000256" key="6">
    <source>
        <dbReference type="ARBA" id="ARBA00023002"/>
    </source>
</evidence>
<comment type="similarity">
    <text evidence="3">In the N-terminal section; belongs to the malic enzymes family.</text>
</comment>
<proteinExistence type="inferred from homology"/>
<dbReference type="InterPro" id="IPR042112">
    <property type="entry name" value="P_AcTrfase_dom2"/>
</dbReference>
<protein>
    <recommendedName>
        <fullName evidence="9">NADP-dependent malic enzyme</fullName>
        <ecNumber evidence="8">1.1.1.40</ecNumber>
    </recommendedName>
</protein>
<feature type="binding site" evidence="14">
    <location>
        <begin position="76"/>
        <end position="83"/>
    </location>
    <ligand>
        <name>NADP(+)</name>
        <dbReference type="ChEBI" id="CHEBI:58349"/>
    </ligand>
</feature>
<dbReference type="AlphaFoldDB" id="A0A1H4AXH5"/>
<dbReference type="SUPFAM" id="SSF53659">
    <property type="entry name" value="Isocitrate/Isopropylmalate dehydrogenase-like"/>
    <property type="match status" value="1"/>
</dbReference>
<dbReference type="EC" id="1.1.1.40" evidence="8"/>
<dbReference type="PIRSF" id="PIRSF036684">
    <property type="entry name" value="ME_PTA"/>
    <property type="match status" value="1"/>
</dbReference>
<dbReference type="Gene3D" id="3.40.50.10380">
    <property type="entry name" value="Malic enzyme, N-terminal domain"/>
    <property type="match status" value="1"/>
</dbReference>
<evidence type="ECO:0000256" key="1">
    <source>
        <dbReference type="ARBA" id="ARBA00001936"/>
    </source>
</evidence>
<dbReference type="RefSeq" id="WP_093067010.1">
    <property type="nucleotide sequence ID" value="NZ_FNQP01000007.1"/>
</dbReference>
<dbReference type="InterPro" id="IPR036291">
    <property type="entry name" value="NAD(P)-bd_dom_sf"/>
</dbReference>
<keyword evidence="5 13" id="KW-0479">Metal-binding</keyword>
<dbReference type="EMBL" id="FNQP01000007">
    <property type="protein sequence ID" value="SEA40527.1"/>
    <property type="molecule type" value="Genomic_DNA"/>
</dbReference>
<feature type="active site" description="Proton acceptor" evidence="12">
    <location>
        <position position="94"/>
    </location>
</feature>
<dbReference type="FunFam" id="3.40.50.10380:FF:000003">
    <property type="entry name" value="NADP-dependent malic enzyme"/>
    <property type="match status" value="1"/>
</dbReference>
<dbReference type="InterPro" id="IPR037062">
    <property type="entry name" value="Malic_N_dom_sf"/>
</dbReference>
<evidence type="ECO:0000256" key="2">
    <source>
        <dbReference type="ARBA" id="ARBA00001946"/>
    </source>
</evidence>
<dbReference type="Pfam" id="PF00390">
    <property type="entry name" value="malic"/>
    <property type="match status" value="1"/>
</dbReference>
<dbReference type="GO" id="GO:0016746">
    <property type="term" value="F:acyltransferase activity"/>
    <property type="evidence" value="ECO:0007669"/>
    <property type="project" value="InterPro"/>
</dbReference>
<dbReference type="Gene3D" id="3.40.50.10750">
    <property type="entry name" value="Isocitrate/Isopropylmalate dehydrogenase-like"/>
    <property type="match status" value="1"/>
</dbReference>
<organism evidence="17 18">
    <name type="scientific">Thiothrix caldifontis</name>
    <dbReference type="NCBI Taxonomy" id="525918"/>
    <lineage>
        <taxon>Bacteria</taxon>
        <taxon>Pseudomonadati</taxon>
        <taxon>Pseudomonadota</taxon>
        <taxon>Gammaproteobacteria</taxon>
        <taxon>Thiotrichales</taxon>
        <taxon>Thiotrichaceae</taxon>
        <taxon>Thiothrix</taxon>
    </lineage>
</organism>
<comment type="catalytic activity">
    <reaction evidence="11">
        <text>oxaloacetate + H(+) = pyruvate + CO2</text>
        <dbReference type="Rhea" id="RHEA:15641"/>
        <dbReference type="ChEBI" id="CHEBI:15361"/>
        <dbReference type="ChEBI" id="CHEBI:15378"/>
        <dbReference type="ChEBI" id="CHEBI:16452"/>
        <dbReference type="ChEBI" id="CHEBI:16526"/>
        <dbReference type="EC" id="1.1.1.40"/>
    </reaction>
</comment>
<feature type="domain" description="Malic enzyme N-terminal" evidence="16">
    <location>
        <begin position="18"/>
        <end position="151"/>
    </location>
</feature>
<dbReference type="CDD" id="cd05311">
    <property type="entry name" value="NAD_bind_2_malic_enz"/>
    <property type="match status" value="1"/>
</dbReference>
<dbReference type="Pfam" id="PF01515">
    <property type="entry name" value="PTA_PTB"/>
    <property type="match status" value="1"/>
</dbReference>
<dbReference type="GO" id="GO:0046872">
    <property type="term" value="F:metal ion binding"/>
    <property type="evidence" value="ECO:0007669"/>
    <property type="project" value="UniProtKB-KW"/>
</dbReference>
<evidence type="ECO:0000256" key="5">
    <source>
        <dbReference type="ARBA" id="ARBA00022723"/>
    </source>
</evidence>
<dbReference type="InterPro" id="IPR046346">
    <property type="entry name" value="Aminoacid_DH-like_N_sf"/>
</dbReference>
<feature type="binding site" evidence="14">
    <location>
        <position position="162"/>
    </location>
    <ligand>
        <name>a divalent metal cation</name>
        <dbReference type="ChEBI" id="CHEBI:60240"/>
    </ligand>
</feature>
<name>A0A1H4AXH5_9GAMM</name>
<keyword evidence="18" id="KW-1185">Reference proteome</keyword>
<keyword evidence="7" id="KW-0511">Multifunctional enzyme</keyword>
<feature type="binding site" evidence="13">
    <location>
        <position position="136"/>
    </location>
    <ligand>
        <name>a divalent metal cation</name>
        <dbReference type="ChEBI" id="CHEBI:60240"/>
    </ligand>
</feature>
<feature type="binding site" evidence="14">
    <location>
        <position position="287"/>
    </location>
    <ligand>
        <name>a divalent metal cation</name>
        <dbReference type="ChEBI" id="CHEBI:60240"/>
    </ligand>
</feature>
<reference evidence="17 18" key="1">
    <citation type="submission" date="2016-10" db="EMBL/GenBank/DDBJ databases">
        <authorList>
            <person name="de Groot N.N."/>
        </authorList>
    </citation>
    <scope>NUCLEOTIDE SEQUENCE [LARGE SCALE GENOMIC DNA]</scope>
    <source>
        <strain evidence="17 18">DSM 21228</strain>
    </source>
</reference>
<evidence type="ECO:0000313" key="17">
    <source>
        <dbReference type="EMBL" id="SEA40527.1"/>
    </source>
</evidence>
<dbReference type="InterPro" id="IPR042113">
    <property type="entry name" value="P_AcTrfase_dom1"/>
</dbReference>
<dbReference type="InterPro" id="IPR012188">
    <property type="entry name" value="ME_PTA"/>
</dbReference>
<dbReference type="Pfam" id="PF03949">
    <property type="entry name" value="Malic_M"/>
    <property type="match status" value="1"/>
</dbReference>
<dbReference type="PANTHER" id="PTHR43237:SF4">
    <property type="entry name" value="NADP-DEPENDENT MALIC ENZYME"/>
    <property type="match status" value="1"/>
</dbReference>
<dbReference type="FunFam" id="3.40.50.720:FF:000095">
    <property type="entry name" value="NADP-dependent malic enzyme"/>
    <property type="match status" value="1"/>
</dbReference>
<evidence type="ECO:0000259" key="16">
    <source>
        <dbReference type="SMART" id="SM01274"/>
    </source>
</evidence>
<gene>
    <name evidence="17" type="ORF">SAMN05660964_01515</name>
</gene>
<comment type="cofactor">
    <cofactor evidence="1">
        <name>Mn(2+)</name>
        <dbReference type="ChEBI" id="CHEBI:29035"/>
    </cofactor>
</comment>
<evidence type="ECO:0000313" key="18">
    <source>
        <dbReference type="Proteomes" id="UP000199397"/>
    </source>
</evidence>
<keyword evidence="14" id="KW-0521">NADP</keyword>
<evidence type="ECO:0000256" key="14">
    <source>
        <dbReference type="PIRSR" id="PIRSR036684-3"/>
    </source>
</evidence>
<sequence length="757" mass="82445">MKDELDQAALDYHRFPQPGKLEVTPTKNMANQRDLALAYSPGVAAASLAIAADPACAADYTSRGNLVAVISNGTAVLGLGAIGALASKPVMEGKAVLFKKFAGVNAFDIEMDTLDVDRLVDAISLLEPTFGGINLEDIKAPECFEVEKRLKAMMKIPVFHDDQHGTAICVAAAIRNGLRVAGKQIEDVKLVCSGAGAAAIACMNLLVEMGLKKENIVVNDRFGIIYKGRVEEMNPYNAAYAIDTDARTLDDVMDGVDVFLGLSAPRVLKQHHVKVMAENPLILALANPEPEIRPELIYEVRSDAIVATGRSDYPNQVNNVLCFPFLFRGALDVGATEINEAMKIAVVEAIGDLAMREASDAVVSAYGGAEFHFGRDYLIPKPFDPRLMTIIPPRVARAAMETGVATRPITDFEAYERQLESFVFRSGMTMKPVFEKAKRNPQRIVFAEGESQRVINAAQQLVDDGICKPILLGNPELIQRNIEAYDLRLKIGENITVVDPRNNPDYERHVEEHYAVMCRKGVTPMYSRRVMTARTTQIAAVMVRCGDADAMICGVEGNFISHLHYVRDMIGARPGLTDVAAVTMLILKQGTYFLTDTHVSEDPTAEQLADNTALAAELVAGFGFEPKAALLSHSNFGSRMNVHSAKLRKTLEILREKHPDLLVEGEMHADAALSQDVRDRLFKGAAFEGEANLLVCPDLNSANIAYNMTKMLADGLPVGPMLVGTNYPVHILTESTTVRGIVNMAAFASVEGMNRKV</sequence>
<evidence type="ECO:0000256" key="12">
    <source>
        <dbReference type="PIRSR" id="PIRSR036684-1"/>
    </source>
</evidence>
<feature type="domain" description="Malic enzyme NAD-binding" evidence="15">
    <location>
        <begin position="163"/>
        <end position="400"/>
    </location>
</feature>
<dbReference type="InterPro" id="IPR012301">
    <property type="entry name" value="Malic_N_dom"/>
</dbReference>
<evidence type="ECO:0000256" key="7">
    <source>
        <dbReference type="ARBA" id="ARBA00023268"/>
    </source>
</evidence>
<comment type="cofactor">
    <cofactor evidence="2">
        <name>Mg(2+)</name>
        <dbReference type="ChEBI" id="CHEBI:18420"/>
    </cofactor>
</comment>
<comment type="catalytic activity">
    <reaction evidence="10">
        <text>(S)-malate + NADP(+) = pyruvate + CO2 + NADPH</text>
        <dbReference type="Rhea" id="RHEA:18253"/>
        <dbReference type="ChEBI" id="CHEBI:15361"/>
        <dbReference type="ChEBI" id="CHEBI:15589"/>
        <dbReference type="ChEBI" id="CHEBI:16526"/>
        <dbReference type="ChEBI" id="CHEBI:57783"/>
        <dbReference type="ChEBI" id="CHEBI:58349"/>
        <dbReference type="EC" id="1.1.1.40"/>
    </reaction>
</comment>
<dbReference type="GO" id="GO:0006108">
    <property type="term" value="P:malate metabolic process"/>
    <property type="evidence" value="ECO:0007669"/>
    <property type="project" value="InterPro"/>
</dbReference>
<evidence type="ECO:0000256" key="10">
    <source>
        <dbReference type="ARBA" id="ARBA00050924"/>
    </source>
</evidence>
<dbReference type="OrthoDB" id="9805787at2"/>
<dbReference type="Gene3D" id="3.40.50.10950">
    <property type="match status" value="1"/>
</dbReference>
<evidence type="ECO:0000256" key="4">
    <source>
        <dbReference type="ARBA" id="ARBA00008756"/>
    </source>
</evidence>